<evidence type="ECO:0000256" key="3">
    <source>
        <dbReference type="ARBA" id="ARBA00023015"/>
    </source>
</evidence>
<organism evidence="6 7">
    <name type="scientific">Rhizophagus irregularis</name>
    <dbReference type="NCBI Taxonomy" id="588596"/>
    <lineage>
        <taxon>Eukaryota</taxon>
        <taxon>Fungi</taxon>
        <taxon>Fungi incertae sedis</taxon>
        <taxon>Mucoromycota</taxon>
        <taxon>Glomeromycotina</taxon>
        <taxon>Glomeromycetes</taxon>
        <taxon>Glomerales</taxon>
        <taxon>Glomeraceae</taxon>
        <taxon>Rhizophagus</taxon>
    </lineage>
</organism>
<keyword evidence="3" id="KW-0805">Transcription regulation</keyword>
<dbReference type="PROSITE" id="PS50294">
    <property type="entry name" value="WD_REPEATS_REGION"/>
    <property type="match status" value="2"/>
</dbReference>
<dbReference type="EMBL" id="CAGKOT010000039">
    <property type="protein sequence ID" value="CAB5378846.1"/>
    <property type="molecule type" value="Genomic_DNA"/>
</dbReference>
<dbReference type="InterPro" id="IPR051243">
    <property type="entry name" value="PcG_WD-repeat"/>
</dbReference>
<dbReference type="InterPro" id="IPR001680">
    <property type="entry name" value="WD40_rpt"/>
</dbReference>
<keyword evidence="4" id="KW-0804">Transcription</keyword>
<dbReference type="InterPro" id="IPR019775">
    <property type="entry name" value="WD40_repeat_CS"/>
</dbReference>
<evidence type="ECO:0000256" key="5">
    <source>
        <dbReference type="PROSITE-ProRule" id="PRU00221"/>
    </source>
</evidence>
<evidence type="ECO:0000313" key="7">
    <source>
        <dbReference type="Proteomes" id="UP000684084"/>
    </source>
</evidence>
<sequence length="450" mass="50093">MSEPKKYCLEHTIMETAKTSYYGVSFNRYDPHDNNIFAVVGGRNVIIARLDSDKPVALKVVQTYVDDDEGENFYCCAWSVDPNIGAPLLAVAGATSIIKIINTSVGSAMKALTGHGNEINEIKFHPREPSLLFSASKDLSIRLWNLKTMQTVAIFGGECGHREPVLSIDVHLTGDFLASSGMDCAVKIWTLCTPVIKHAIGSSINSNPSSSHSQQLSQREQQSCCSPHVAPSRAVTVHYPIFSTTELHNNFIDCVRWYGDLLLSRCAADAKIVLWKPDVELVAFDKSNITTVVVGGPATPSKQQANFDIICELEFTHSDIWFIRFGFSYDFRMLATGNQVGKIYLWDTKDIPYYIDGYIEKKKAEYLVKKSSVKRKRGTRVSKSAVIKKPIILESDCKSTIRQIDFSKNSQWIVSVCDDGSIWCWKSNIDTTFQESIKGSGSSDDPLIID</sequence>
<feature type="repeat" description="WD" evidence="5">
    <location>
        <begin position="158"/>
        <end position="191"/>
    </location>
</feature>
<gene>
    <name evidence="6" type="ORF">CHRIB12_LOCUS16393</name>
</gene>
<dbReference type="PROSITE" id="PS00678">
    <property type="entry name" value="WD_REPEATS_1"/>
    <property type="match status" value="1"/>
</dbReference>
<dbReference type="AlphaFoldDB" id="A0A915ZL41"/>
<reference evidence="6" key="1">
    <citation type="submission" date="2020-05" db="EMBL/GenBank/DDBJ databases">
        <authorList>
            <person name="Rincon C."/>
            <person name="Sanders R I."/>
            <person name="Robbins C."/>
            <person name="Chaturvedi A."/>
        </authorList>
    </citation>
    <scope>NUCLEOTIDE SEQUENCE</scope>
    <source>
        <strain evidence="6">CHB12</strain>
    </source>
</reference>
<dbReference type="Pfam" id="PF00400">
    <property type="entry name" value="WD40"/>
    <property type="match status" value="3"/>
</dbReference>
<keyword evidence="1 5" id="KW-0853">WD repeat</keyword>
<dbReference type="PROSITE" id="PS50082">
    <property type="entry name" value="WD_REPEATS_2"/>
    <property type="match status" value="2"/>
</dbReference>
<evidence type="ECO:0000256" key="4">
    <source>
        <dbReference type="ARBA" id="ARBA00023163"/>
    </source>
</evidence>
<dbReference type="SMART" id="SM00320">
    <property type="entry name" value="WD40"/>
    <property type="match status" value="6"/>
</dbReference>
<evidence type="ECO:0000256" key="1">
    <source>
        <dbReference type="ARBA" id="ARBA00022574"/>
    </source>
</evidence>
<evidence type="ECO:0000313" key="6">
    <source>
        <dbReference type="EMBL" id="CAB5378846.1"/>
    </source>
</evidence>
<evidence type="ECO:0000256" key="2">
    <source>
        <dbReference type="ARBA" id="ARBA00022737"/>
    </source>
</evidence>
<protein>
    <recommendedName>
        <fullName evidence="8">WD40 repeat-like protein</fullName>
    </recommendedName>
</protein>
<comment type="caution">
    <text evidence="6">The sequence shown here is derived from an EMBL/GenBank/DDBJ whole genome shotgun (WGS) entry which is preliminary data.</text>
</comment>
<name>A0A915ZL41_9GLOM</name>
<dbReference type="PANTHER" id="PTHR10253">
    <property type="entry name" value="POLYCOMB PROTEIN"/>
    <property type="match status" value="1"/>
</dbReference>
<proteinExistence type="predicted"/>
<dbReference type="Proteomes" id="UP000684084">
    <property type="component" value="Unassembled WGS sequence"/>
</dbReference>
<feature type="repeat" description="WD" evidence="5">
    <location>
        <begin position="112"/>
        <end position="154"/>
    </location>
</feature>
<dbReference type="OrthoDB" id="7318948at2759"/>
<keyword evidence="2" id="KW-0677">Repeat</keyword>
<dbReference type="VEuPathDB" id="FungiDB:RhiirFUN_018048"/>
<accession>A0A915ZL41</accession>
<evidence type="ECO:0008006" key="8">
    <source>
        <dbReference type="Google" id="ProtNLM"/>
    </source>
</evidence>